<organism evidence="1 2">
    <name type="scientific">Acinetobacter soli</name>
    <dbReference type="NCBI Taxonomy" id="487316"/>
    <lineage>
        <taxon>Bacteria</taxon>
        <taxon>Pseudomonadati</taxon>
        <taxon>Pseudomonadota</taxon>
        <taxon>Gammaproteobacteria</taxon>
        <taxon>Moraxellales</taxon>
        <taxon>Moraxellaceae</taxon>
        <taxon>Acinetobacter</taxon>
    </lineage>
</organism>
<evidence type="ECO:0000313" key="2">
    <source>
        <dbReference type="Proteomes" id="UP001256400"/>
    </source>
</evidence>
<evidence type="ECO:0000313" key="1">
    <source>
        <dbReference type="EMBL" id="WND04485.1"/>
    </source>
</evidence>
<sequence length="69" mass="7961">MRRKKFSKKHFYHRLIAQNSGYGDSGNVGKCLPVGFDWKAFQEATQKAALAFKQMCEKMNHRVATKVKI</sequence>
<accession>A0AB38YSZ7</accession>
<reference evidence="1" key="1">
    <citation type="submission" date="2023-09" db="EMBL/GenBank/DDBJ databases">
        <title>Acinetobacter soli.</title>
        <authorList>
            <person name="Kim B."/>
            <person name="Kim D."/>
            <person name="Park D."/>
        </authorList>
    </citation>
    <scope>NUCLEOTIDE SEQUENCE</scope>
    <source>
        <strain evidence="1">2023.05</strain>
    </source>
</reference>
<gene>
    <name evidence="1" type="ORF">RHP80_09605</name>
</gene>
<dbReference type="AlphaFoldDB" id="A0AB38YSZ7"/>
<name>A0AB38YSZ7_9GAMM</name>
<dbReference type="RefSeq" id="WP_310864672.1">
    <property type="nucleotide sequence ID" value="NZ_CP134206.1"/>
</dbReference>
<proteinExistence type="predicted"/>
<dbReference type="EMBL" id="CP134206">
    <property type="protein sequence ID" value="WND04485.1"/>
    <property type="molecule type" value="Genomic_DNA"/>
</dbReference>
<protein>
    <submittedName>
        <fullName evidence="1">Uncharacterized protein</fullName>
    </submittedName>
</protein>
<dbReference type="Proteomes" id="UP001256400">
    <property type="component" value="Chromosome"/>
</dbReference>